<evidence type="ECO:0000256" key="4">
    <source>
        <dbReference type="ARBA" id="ARBA00022857"/>
    </source>
</evidence>
<keyword evidence="6" id="KW-0007">Acetylation</keyword>
<dbReference type="GO" id="GO:0003960">
    <property type="term" value="F:quinone reductase (NADPH) activity"/>
    <property type="evidence" value="ECO:0007669"/>
    <property type="project" value="TreeGrafter"/>
</dbReference>
<dbReference type="Pfam" id="PF00107">
    <property type="entry name" value="ADH_zinc_N"/>
    <property type="match status" value="1"/>
</dbReference>
<dbReference type="InterPro" id="IPR013154">
    <property type="entry name" value="ADH-like_N"/>
</dbReference>
<feature type="domain" description="Enoyl reductase (ER)" evidence="7">
    <location>
        <begin position="11"/>
        <end position="326"/>
    </location>
</feature>
<dbReference type="GO" id="GO:0005829">
    <property type="term" value="C:cytosol"/>
    <property type="evidence" value="ECO:0007669"/>
    <property type="project" value="TreeGrafter"/>
</dbReference>
<dbReference type="Gene3D" id="3.40.50.720">
    <property type="entry name" value="NAD(P)-binding Rossmann-like Domain"/>
    <property type="match status" value="1"/>
</dbReference>
<dbReference type="EMBL" id="GGLE01005831">
    <property type="protein sequence ID" value="MBY09957.1"/>
    <property type="molecule type" value="Transcribed_RNA"/>
</dbReference>
<sequence>MMRAIQVHKAGGPTVLQLASNVAVPKATGTKVLINVKAAGINPVDTYIREGAFGYTPPLPYTPGKDGAGIVEAVGEAVHNFKKGDRVFFSNRCRENTHGSYAQYCLVDTGDTWPLPERLTFQQGAALGIPYLTAYRALVLKAGAQEGETVLVHGASGSVGIATLQIAKSLVHAKVIGTAGTSEGIELVKKLGADCAVCHKDKDYLKKIMEWTENKGVNVVVEMLANVNLAKDLGLLCREGRVVVIGSRGTITINPRDLMGLETTITGVSLFSSTPRQWAQSAAAIVDGARAGWVDPVVNKVYPLGDAKQAHNDITHSKGAHGRLVLDPDA</sequence>
<evidence type="ECO:0000256" key="6">
    <source>
        <dbReference type="ARBA" id="ARBA00022990"/>
    </source>
</evidence>
<dbReference type="GO" id="GO:0003730">
    <property type="term" value="F:mRNA 3'-UTR binding"/>
    <property type="evidence" value="ECO:0007669"/>
    <property type="project" value="TreeGrafter"/>
</dbReference>
<evidence type="ECO:0000256" key="3">
    <source>
        <dbReference type="ARBA" id="ARBA00022490"/>
    </source>
</evidence>
<dbReference type="PANTHER" id="PTHR44154">
    <property type="entry name" value="QUINONE OXIDOREDUCTASE"/>
    <property type="match status" value="1"/>
</dbReference>
<name>A0A2R5LKW1_9ACAR</name>
<proteinExistence type="inferred from homology"/>
<dbReference type="AlphaFoldDB" id="A0A2R5LKW1"/>
<keyword evidence="5" id="KW-0694">RNA-binding</keyword>
<dbReference type="Gene3D" id="3.90.180.10">
    <property type="entry name" value="Medium-chain alcohol dehydrogenases, catalytic domain"/>
    <property type="match status" value="1"/>
</dbReference>
<evidence type="ECO:0000259" key="7">
    <source>
        <dbReference type="SMART" id="SM00829"/>
    </source>
</evidence>
<dbReference type="CDD" id="cd08253">
    <property type="entry name" value="zeta_crystallin"/>
    <property type="match status" value="1"/>
</dbReference>
<dbReference type="GO" id="GO:0070402">
    <property type="term" value="F:NADPH binding"/>
    <property type="evidence" value="ECO:0007669"/>
    <property type="project" value="TreeGrafter"/>
</dbReference>
<protein>
    <submittedName>
        <fullName evidence="8">Putative zinc-binding oxidoreductase</fullName>
    </submittedName>
</protein>
<dbReference type="FunFam" id="3.90.180.10:FF:000016">
    <property type="entry name" value="Quinone oxidoreductase"/>
    <property type="match status" value="1"/>
</dbReference>
<keyword evidence="3" id="KW-0963">Cytoplasm</keyword>
<dbReference type="InterPro" id="IPR011032">
    <property type="entry name" value="GroES-like_sf"/>
</dbReference>
<dbReference type="InterPro" id="IPR036291">
    <property type="entry name" value="NAD(P)-bd_dom_sf"/>
</dbReference>
<organism evidence="8">
    <name type="scientific">Ornithodoros turicata</name>
    <dbReference type="NCBI Taxonomy" id="34597"/>
    <lineage>
        <taxon>Eukaryota</taxon>
        <taxon>Metazoa</taxon>
        <taxon>Ecdysozoa</taxon>
        <taxon>Arthropoda</taxon>
        <taxon>Chelicerata</taxon>
        <taxon>Arachnida</taxon>
        <taxon>Acari</taxon>
        <taxon>Parasitiformes</taxon>
        <taxon>Ixodida</taxon>
        <taxon>Ixodoidea</taxon>
        <taxon>Argasidae</taxon>
        <taxon>Ornithodorinae</taxon>
        <taxon>Ornithodoros</taxon>
    </lineage>
</organism>
<evidence type="ECO:0000256" key="1">
    <source>
        <dbReference type="ARBA" id="ARBA00004496"/>
    </source>
</evidence>
<dbReference type="InterPro" id="IPR051603">
    <property type="entry name" value="Zinc-ADH_QOR/CCCR"/>
</dbReference>
<keyword evidence="4" id="KW-0521">NADP</keyword>
<evidence type="ECO:0000256" key="5">
    <source>
        <dbReference type="ARBA" id="ARBA00022884"/>
    </source>
</evidence>
<reference evidence="8" key="1">
    <citation type="submission" date="2018-03" db="EMBL/GenBank/DDBJ databases">
        <title>The relapsing fever spirochete Borrelia turicatae persists in the highly oxidative environment of its soft-bodied tick vector.</title>
        <authorList>
            <person name="Bourret T.J."/>
            <person name="Boyle W.K."/>
            <person name="Valenzuela J.G."/>
            <person name="Oliveira F."/>
            <person name="Lopez J.E."/>
        </authorList>
    </citation>
    <scope>NUCLEOTIDE SEQUENCE</scope>
    <source>
        <strain evidence="8">Kansas strain/isolate</strain>
        <tissue evidence="8">Salivary glands</tissue>
    </source>
</reference>
<dbReference type="SUPFAM" id="SSF50129">
    <property type="entry name" value="GroES-like"/>
    <property type="match status" value="1"/>
</dbReference>
<evidence type="ECO:0000313" key="8">
    <source>
        <dbReference type="EMBL" id="MBY09957.1"/>
    </source>
</evidence>
<accession>A0A2R5LKW1</accession>
<dbReference type="InterPro" id="IPR020843">
    <property type="entry name" value="ER"/>
</dbReference>
<dbReference type="FunFam" id="3.40.50.720:FF:000244">
    <property type="entry name" value="quinone oxidoreductase"/>
    <property type="match status" value="1"/>
</dbReference>
<dbReference type="InterPro" id="IPR013149">
    <property type="entry name" value="ADH-like_C"/>
</dbReference>
<comment type="subcellular location">
    <subcellularLocation>
        <location evidence="1">Cytoplasm</location>
    </subcellularLocation>
</comment>
<evidence type="ECO:0000256" key="2">
    <source>
        <dbReference type="ARBA" id="ARBA00010371"/>
    </source>
</evidence>
<dbReference type="SMART" id="SM00829">
    <property type="entry name" value="PKS_ER"/>
    <property type="match status" value="1"/>
</dbReference>
<dbReference type="SUPFAM" id="SSF51735">
    <property type="entry name" value="NAD(P)-binding Rossmann-fold domains"/>
    <property type="match status" value="1"/>
</dbReference>
<dbReference type="PANTHER" id="PTHR44154:SF1">
    <property type="entry name" value="QUINONE OXIDOREDUCTASE"/>
    <property type="match status" value="1"/>
</dbReference>
<comment type="similarity">
    <text evidence="2">Belongs to the zinc-containing alcohol dehydrogenase family. Quinone oxidoreductase subfamily.</text>
</comment>
<dbReference type="Pfam" id="PF08240">
    <property type="entry name" value="ADH_N"/>
    <property type="match status" value="1"/>
</dbReference>